<dbReference type="InterPro" id="IPR032816">
    <property type="entry name" value="VTT_dom"/>
</dbReference>
<dbReference type="PANTHER" id="PTHR42709">
    <property type="entry name" value="ALKALINE PHOSPHATASE LIKE PROTEIN"/>
    <property type="match status" value="1"/>
</dbReference>
<keyword evidence="1" id="KW-0812">Transmembrane</keyword>
<sequence length="143" mass="16385">MSYLIVFGTAFLSATILPLGSEAFLLYYANEAVSSVVWLWFFASVGNTLGALTNWYLGRFISRFETKKWFPVSATSRQRAERVFNKYGYWSLLFTWLPVIGDGISLIAGVFHTQIRYFLPFVFVGKAARYGFILWGQSWFLNG</sequence>
<feature type="transmembrane region" description="Helical" evidence="1">
    <location>
        <begin position="87"/>
        <end position="111"/>
    </location>
</feature>
<dbReference type="InterPro" id="IPR051311">
    <property type="entry name" value="DedA_domain"/>
</dbReference>
<feature type="transmembrane region" description="Helical" evidence="1">
    <location>
        <begin position="37"/>
        <end position="57"/>
    </location>
</feature>
<feature type="domain" description="VTT" evidence="2">
    <location>
        <begin position="29"/>
        <end position="131"/>
    </location>
</feature>
<organism evidence="3 4">
    <name type="scientific">Marinomonas spartinae</name>
    <dbReference type="NCBI Taxonomy" id="1792290"/>
    <lineage>
        <taxon>Bacteria</taxon>
        <taxon>Pseudomonadati</taxon>
        <taxon>Pseudomonadota</taxon>
        <taxon>Gammaproteobacteria</taxon>
        <taxon>Oceanospirillales</taxon>
        <taxon>Oceanospirillaceae</taxon>
        <taxon>Marinomonas</taxon>
    </lineage>
</organism>
<reference evidence="3 4" key="1">
    <citation type="submission" date="2016-06" db="EMBL/GenBank/DDBJ databases">
        <authorList>
            <person name="Kjaerup R.B."/>
            <person name="Dalgaard T.S."/>
            <person name="Juul-Madsen H.R."/>
        </authorList>
    </citation>
    <scope>NUCLEOTIDE SEQUENCE [LARGE SCALE GENOMIC DNA]</scope>
    <source>
        <strain evidence="3 4">CECT 8886</strain>
    </source>
</reference>
<protein>
    <submittedName>
        <fullName evidence="3">Inner membrane protein YqaA</fullName>
    </submittedName>
</protein>
<keyword evidence="1" id="KW-1133">Transmembrane helix</keyword>
<dbReference type="EMBL" id="FLOB01000004">
    <property type="protein sequence ID" value="SBS31295.1"/>
    <property type="molecule type" value="Genomic_DNA"/>
</dbReference>
<dbReference type="STRING" id="1792290.MSP8886_02056"/>
<keyword evidence="4" id="KW-1185">Reference proteome</keyword>
<evidence type="ECO:0000313" key="4">
    <source>
        <dbReference type="Proteomes" id="UP000092544"/>
    </source>
</evidence>
<evidence type="ECO:0000313" key="3">
    <source>
        <dbReference type="EMBL" id="SBS31295.1"/>
    </source>
</evidence>
<dbReference type="Proteomes" id="UP000092544">
    <property type="component" value="Unassembled WGS sequence"/>
</dbReference>
<name>A0A1A8TEC8_9GAMM</name>
<keyword evidence="1" id="KW-0472">Membrane</keyword>
<dbReference type="PANTHER" id="PTHR42709:SF4">
    <property type="entry name" value="INNER MEMBRANE PROTEIN YQAA"/>
    <property type="match status" value="1"/>
</dbReference>
<dbReference type="GO" id="GO:0005886">
    <property type="term" value="C:plasma membrane"/>
    <property type="evidence" value="ECO:0007669"/>
    <property type="project" value="UniProtKB-ARBA"/>
</dbReference>
<gene>
    <name evidence="3" type="primary">yqaA</name>
    <name evidence="3" type="ORF">MSP8886_02056</name>
</gene>
<evidence type="ECO:0000256" key="1">
    <source>
        <dbReference type="SAM" id="Phobius"/>
    </source>
</evidence>
<evidence type="ECO:0000259" key="2">
    <source>
        <dbReference type="Pfam" id="PF09335"/>
    </source>
</evidence>
<dbReference type="Pfam" id="PF09335">
    <property type="entry name" value="VTT_dom"/>
    <property type="match status" value="1"/>
</dbReference>
<proteinExistence type="predicted"/>
<dbReference type="OrthoDB" id="9814483at2"/>
<accession>A0A1A8TEC8</accession>
<dbReference type="RefSeq" id="WP_067016003.1">
    <property type="nucleotide sequence ID" value="NZ_FLOB01000004.1"/>
</dbReference>
<dbReference type="AlphaFoldDB" id="A0A1A8TEC8"/>